<dbReference type="GO" id="GO:0072659">
    <property type="term" value="P:protein localization to plasma membrane"/>
    <property type="evidence" value="ECO:0007669"/>
    <property type="project" value="TreeGrafter"/>
</dbReference>
<dbReference type="PANTHER" id="PTHR20661">
    <property type="entry name" value="PHOSPHATIDYLINOSITOL-GLYCAN BIOSYNTHESIS CLASS W PROTEIN"/>
    <property type="match status" value="1"/>
</dbReference>
<dbReference type="GO" id="GO:0006506">
    <property type="term" value="P:GPI anchor biosynthetic process"/>
    <property type="evidence" value="ECO:0007669"/>
    <property type="project" value="InterPro"/>
</dbReference>
<dbReference type="PANTHER" id="PTHR20661:SF0">
    <property type="entry name" value="PHOSPHATIDYLINOSITOL-GLYCAN BIOSYNTHESIS CLASS W PROTEIN"/>
    <property type="match status" value="1"/>
</dbReference>
<dbReference type="AlphaFoldDB" id="A0AAV8VVC3"/>
<feature type="transmembrane region" description="Helical" evidence="5">
    <location>
        <begin position="570"/>
        <end position="590"/>
    </location>
</feature>
<reference evidence="6 7" key="1">
    <citation type="journal article" date="2023" name="Insect Mol. Biol.">
        <title>Genome sequencing provides insights into the evolution of gene families encoding plant cell wall-degrading enzymes in longhorned beetles.</title>
        <authorList>
            <person name="Shin N.R."/>
            <person name="Okamura Y."/>
            <person name="Kirsch R."/>
            <person name="Pauchet Y."/>
        </authorList>
    </citation>
    <scope>NUCLEOTIDE SEQUENCE [LARGE SCALE GENOMIC DNA]</scope>
    <source>
        <strain evidence="6">EAD_L_NR</strain>
    </source>
</reference>
<evidence type="ECO:0000256" key="1">
    <source>
        <dbReference type="ARBA" id="ARBA00004141"/>
    </source>
</evidence>
<dbReference type="Pfam" id="PF06423">
    <property type="entry name" value="GWT1"/>
    <property type="match status" value="1"/>
</dbReference>
<dbReference type="EMBL" id="JANEYG010000027">
    <property type="protein sequence ID" value="KAJ8918233.1"/>
    <property type="molecule type" value="Genomic_DNA"/>
</dbReference>
<keyword evidence="2 5" id="KW-0812">Transmembrane</keyword>
<evidence type="ECO:0000256" key="5">
    <source>
        <dbReference type="SAM" id="Phobius"/>
    </source>
</evidence>
<proteinExistence type="predicted"/>
<feature type="transmembrane region" description="Helical" evidence="5">
    <location>
        <begin position="282"/>
        <end position="301"/>
    </location>
</feature>
<comment type="caution">
    <text evidence="6">The sequence shown here is derived from an EMBL/GenBank/DDBJ whole genome shotgun (WGS) entry which is preliminary data.</text>
</comment>
<evidence type="ECO:0000313" key="7">
    <source>
        <dbReference type="Proteomes" id="UP001159042"/>
    </source>
</evidence>
<feature type="transmembrane region" description="Helical" evidence="5">
    <location>
        <begin position="538"/>
        <end position="558"/>
    </location>
</feature>
<feature type="transmembrane region" description="Helical" evidence="5">
    <location>
        <begin position="250"/>
        <end position="270"/>
    </location>
</feature>
<feature type="transmembrane region" description="Helical" evidence="5">
    <location>
        <begin position="407"/>
        <end position="429"/>
    </location>
</feature>
<protein>
    <recommendedName>
        <fullName evidence="8">Phosphatidylinositol-glycan biosynthesis class W protein</fullName>
    </recommendedName>
</protein>
<evidence type="ECO:0000256" key="3">
    <source>
        <dbReference type="ARBA" id="ARBA00022989"/>
    </source>
</evidence>
<feature type="transmembrane region" description="Helical" evidence="5">
    <location>
        <begin position="507"/>
        <end position="526"/>
    </location>
</feature>
<feature type="transmembrane region" description="Helical" evidence="5">
    <location>
        <begin position="645"/>
        <end position="666"/>
    </location>
</feature>
<feature type="transmembrane region" description="Helical" evidence="5">
    <location>
        <begin position="610"/>
        <end position="633"/>
    </location>
</feature>
<evidence type="ECO:0000313" key="6">
    <source>
        <dbReference type="EMBL" id="KAJ8918233.1"/>
    </source>
</evidence>
<dbReference type="InterPro" id="IPR009447">
    <property type="entry name" value="PIGW/GWT1"/>
</dbReference>
<accession>A0AAV8VVC3</accession>
<evidence type="ECO:0008006" key="8">
    <source>
        <dbReference type="Google" id="ProtNLM"/>
    </source>
</evidence>
<comment type="subcellular location">
    <subcellularLocation>
        <location evidence="1">Membrane</location>
        <topology evidence="1">Multi-pass membrane protein</topology>
    </subcellularLocation>
</comment>
<feature type="transmembrane region" description="Helical" evidence="5">
    <location>
        <begin position="376"/>
        <end position="395"/>
    </location>
</feature>
<feature type="transmembrane region" description="Helical" evidence="5">
    <location>
        <begin position="467"/>
        <end position="487"/>
    </location>
</feature>
<dbReference type="GO" id="GO:0032216">
    <property type="term" value="F:glucosaminyl-phosphatidylinositol O-acyltransferase activity"/>
    <property type="evidence" value="ECO:0007669"/>
    <property type="project" value="TreeGrafter"/>
</dbReference>
<evidence type="ECO:0000256" key="2">
    <source>
        <dbReference type="ARBA" id="ARBA00022692"/>
    </source>
</evidence>
<name>A0AAV8VVC3_9CUCU</name>
<feature type="transmembrane region" description="Helical" evidence="5">
    <location>
        <begin position="350"/>
        <end position="370"/>
    </location>
</feature>
<feature type="transmembrane region" description="Helical" evidence="5">
    <location>
        <begin position="307"/>
        <end position="325"/>
    </location>
</feature>
<keyword evidence="3 5" id="KW-1133">Transmembrane helix</keyword>
<sequence length="674" mass="76458">MSDQNQNNENFRQIEDIIDARKLLGQYNVHKQSTGVNFRYIYSSPTGTASKSVPVDDTTVTNDLDVNTNLKQTDSEITVVRVRYCDDINIKSRRNKWDMHDIAIPGDGSHLGESPSLVNLATLVGHNVPCEGEEYLVPLSSWDPYLKAEDLRSDLKCCSERTLTFDCTTNSHIKPENDTSVSLENGTSEQEILVLPKRSWAGRISKFILYALTIQLRRVYITQLTEMDQFYKDYHSKNMHSNGTTAYETFIAILPSYFITMITVMLESVLCTYITGGWKWQFIIEYTILISPVLVSITVLSKYLESIILTLFIIAVHFVLLIYNIRPSKFIVSQKDVCNTSFLTNSRSTINILSVMAILAVDFNIFPRYFAKTDTFGYSLMDVGVGLFMYSNGIVAHETKGQKNSLIKSITSSIPLFILGIARCIFVKQTDYVVPVSEYGVHWNFFITLGITKIVCSLILTIIKTKYIVVAATSLIVLHEMLLQLVLQKFALANSKRDNFIVANKEGIVSICGYVSIYLFSVYFGYCLHARSRAGNKISTVFLFITHSLLALVTSLTLKNYFGVSRKLANSAYCLWILFIGIFMTGLYYLAQILLESLYKGKLQGLHSPLIFQAVNYNGLIFFLVGNLLTGLINITFETLTLSHWVSLIMLLSYMFINCLIVMLLYHTKYKFKF</sequence>
<gene>
    <name evidence="6" type="ORF">NQ315_014103</name>
</gene>
<feature type="transmembrane region" description="Helical" evidence="5">
    <location>
        <begin position="441"/>
        <end position="460"/>
    </location>
</feature>
<keyword evidence="4 5" id="KW-0472">Membrane</keyword>
<organism evidence="6 7">
    <name type="scientific">Exocentrus adspersus</name>
    <dbReference type="NCBI Taxonomy" id="1586481"/>
    <lineage>
        <taxon>Eukaryota</taxon>
        <taxon>Metazoa</taxon>
        <taxon>Ecdysozoa</taxon>
        <taxon>Arthropoda</taxon>
        <taxon>Hexapoda</taxon>
        <taxon>Insecta</taxon>
        <taxon>Pterygota</taxon>
        <taxon>Neoptera</taxon>
        <taxon>Endopterygota</taxon>
        <taxon>Coleoptera</taxon>
        <taxon>Polyphaga</taxon>
        <taxon>Cucujiformia</taxon>
        <taxon>Chrysomeloidea</taxon>
        <taxon>Cerambycidae</taxon>
        <taxon>Lamiinae</taxon>
        <taxon>Acanthocinini</taxon>
        <taxon>Exocentrus</taxon>
    </lineage>
</organism>
<dbReference type="GO" id="GO:0005783">
    <property type="term" value="C:endoplasmic reticulum"/>
    <property type="evidence" value="ECO:0007669"/>
    <property type="project" value="TreeGrafter"/>
</dbReference>
<evidence type="ECO:0000256" key="4">
    <source>
        <dbReference type="ARBA" id="ARBA00023136"/>
    </source>
</evidence>
<dbReference type="Proteomes" id="UP001159042">
    <property type="component" value="Unassembled WGS sequence"/>
</dbReference>
<dbReference type="GO" id="GO:0016020">
    <property type="term" value="C:membrane"/>
    <property type="evidence" value="ECO:0007669"/>
    <property type="project" value="UniProtKB-SubCell"/>
</dbReference>
<keyword evidence="7" id="KW-1185">Reference proteome</keyword>